<dbReference type="PANTHER" id="PTHR43133">
    <property type="entry name" value="RNA POLYMERASE ECF-TYPE SIGMA FACTO"/>
    <property type="match status" value="1"/>
</dbReference>
<dbReference type="AlphaFoldDB" id="A0A4V2F2P4"/>
<dbReference type="Pfam" id="PF04545">
    <property type="entry name" value="Sigma70_r4"/>
    <property type="match status" value="1"/>
</dbReference>
<evidence type="ECO:0000313" key="9">
    <source>
        <dbReference type="Proteomes" id="UP000292445"/>
    </source>
</evidence>
<accession>A0A4V2F2P4</accession>
<dbReference type="GO" id="GO:0016987">
    <property type="term" value="F:sigma factor activity"/>
    <property type="evidence" value="ECO:0007669"/>
    <property type="project" value="UniProtKB-KW"/>
</dbReference>
<evidence type="ECO:0000256" key="4">
    <source>
        <dbReference type="ARBA" id="ARBA00023125"/>
    </source>
</evidence>
<dbReference type="NCBIfam" id="TIGR02937">
    <property type="entry name" value="sigma70-ECF"/>
    <property type="match status" value="1"/>
</dbReference>
<dbReference type="SUPFAM" id="SSF88946">
    <property type="entry name" value="Sigma2 domain of RNA polymerase sigma factors"/>
    <property type="match status" value="1"/>
</dbReference>
<feature type="domain" description="RNA polymerase sigma-70 region 2" evidence="6">
    <location>
        <begin position="13"/>
        <end position="78"/>
    </location>
</feature>
<evidence type="ECO:0000259" key="7">
    <source>
        <dbReference type="Pfam" id="PF04545"/>
    </source>
</evidence>
<feature type="domain" description="RNA polymerase sigma-70 region 4" evidence="7">
    <location>
        <begin position="114"/>
        <end position="152"/>
    </location>
</feature>
<evidence type="ECO:0000256" key="3">
    <source>
        <dbReference type="ARBA" id="ARBA00023082"/>
    </source>
</evidence>
<dbReference type="InterPro" id="IPR039425">
    <property type="entry name" value="RNA_pol_sigma-70-like"/>
</dbReference>
<dbReference type="Gene3D" id="1.10.1740.10">
    <property type="match status" value="1"/>
</dbReference>
<dbReference type="OrthoDB" id="8589148at2"/>
<comment type="similarity">
    <text evidence="1">Belongs to the sigma-70 factor family. ECF subfamily.</text>
</comment>
<evidence type="ECO:0000256" key="2">
    <source>
        <dbReference type="ARBA" id="ARBA00023015"/>
    </source>
</evidence>
<sequence length="202" mass="22234">MTSGGLAELKRLFAERYETLKAQLVRRLGSAELASDALHDAYVQLADREGLNEVRHPQAYLLHTAVNAAIDKLRGTQRYLSADEVADLYELADPAPGPPRVAQARFDLGRAADALAALPARQRDILYAARIDGLTLKELAQRWGVSTRLISRELQAAHEFCARHMEAAEEKVGAASGRCGRDGNKLSDLAEKRAHIRVSKRL</sequence>
<evidence type="ECO:0000259" key="6">
    <source>
        <dbReference type="Pfam" id="PF04542"/>
    </source>
</evidence>
<keyword evidence="9" id="KW-1185">Reference proteome</keyword>
<protein>
    <submittedName>
        <fullName evidence="8">RNA polymerase sigma-70 factor (ECF subfamily)</fullName>
    </submittedName>
</protein>
<evidence type="ECO:0000313" key="8">
    <source>
        <dbReference type="EMBL" id="RZS78858.1"/>
    </source>
</evidence>
<proteinExistence type="inferred from homology"/>
<dbReference type="InterPro" id="IPR014284">
    <property type="entry name" value="RNA_pol_sigma-70_dom"/>
</dbReference>
<evidence type="ECO:0000256" key="5">
    <source>
        <dbReference type="ARBA" id="ARBA00023163"/>
    </source>
</evidence>
<evidence type="ECO:0000256" key="1">
    <source>
        <dbReference type="ARBA" id="ARBA00010641"/>
    </source>
</evidence>
<dbReference type="Pfam" id="PF04542">
    <property type="entry name" value="Sigma70_r2"/>
    <property type="match status" value="1"/>
</dbReference>
<dbReference type="InterPro" id="IPR013324">
    <property type="entry name" value="RNA_pol_sigma_r3/r4-like"/>
</dbReference>
<keyword evidence="2" id="KW-0805">Transcription regulation</keyword>
<gene>
    <name evidence="8" type="ORF">EV675_5515</name>
</gene>
<dbReference type="Gene3D" id="1.10.10.10">
    <property type="entry name" value="Winged helix-like DNA-binding domain superfamily/Winged helix DNA-binding domain"/>
    <property type="match status" value="1"/>
</dbReference>
<dbReference type="InterPro" id="IPR007627">
    <property type="entry name" value="RNA_pol_sigma70_r2"/>
</dbReference>
<keyword evidence="3" id="KW-0731">Sigma factor</keyword>
<keyword evidence="5" id="KW-0804">Transcription</keyword>
<dbReference type="SUPFAM" id="SSF88659">
    <property type="entry name" value="Sigma3 and sigma4 domains of RNA polymerase sigma factors"/>
    <property type="match status" value="1"/>
</dbReference>
<comment type="caution">
    <text evidence="8">The sequence shown here is derived from an EMBL/GenBank/DDBJ whole genome shotgun (WGS) entry which is preliminary data.</text>
</comment>
<dbReference type="InterPro" id="IPR013325">
    <property type="entry name" value="RNA_pol_sigma_r2"/>
</dbReference>
<dbReference type="GO" id="GO:0006352">
    <property type="term" value="P:DNA-templated transcription initiation"/>
    <property type="evidence" value="ECO:0007669"/>
    <property type="project" value="InterPro"/>
</dbReference>
<name>A0A4V2F2P4_9BURK</name>
<organism evidence="8 9">
    <name type="scientific">Pigmentiphaga kullae</name>
    <dbReference type="NCBI Taxonomy" id="151784"/>
    <lineage>
        <taxon>Bacteria</taxon>
        <taxon>Pseudomonadati</taxon>
        <taxon>Pseudomonadota</taxon>
        <taxon>Betaproteobacteria</taxon>
        <taxon>Burkholderiales</taxon>
        <taxon>Alcaligenaceae</taxon>
        <taxon>Pigmentiphaga</taxon>
    </lineage>
</organism>
<dbReference type="InterPro" id="IPR036388">
    <property type="entry name" value="WH-like_DNA-bd_sf"/>
</dbReference>
<reference evidence="8 9" key="1">
    <citation type="submission" date="2019-02" db="EMBL/GenBank/DDBJ databases">
        <title>Genomic Encyclopedia of Type Strains, Phase IV (KMG-IV): sequencing the most valuable type-strain genomes for metagenomic binning, comparative biology and taxonomic classification.</title>
        <authorList>
            <person name="Goeker M."/>
        </authorList>
    </citation>
    <scope>NUCLEOTIDE SEQUENCE [LARGE SCALE GENOMIC DNA]</scope>
    <source>
        <strain evidence="8 9">K24</strain>
    </source>
</reference>
<dbReference type="PANTHER" id="PTHR43133:SF63">
    <property type="entry name" value="RNA POLYMERASE SIGMA FACTOR FECI-RELATED"/>
    <property type="match status" value="1"/>
</dbReference>
<keyword evidence="4" id="KW-0238">DNA-binding</keyword>
<dbReference type="GO" id="GO:0003677">
    <property type="term" value="F:DNA binding"/>
    <property type="evidence" value="ECO:0007669"/>
    <property type="project" value="UniProtKB-KW"/>
</dbReference>
<dbReference type="InterPro" id="IPR007630">
    <property type="entry name" value="RNA_pol_sigma70_r4"/>
</dbReference>
<dbReference type="RefSeq" id="WP_130361804.1">
    <property type="nucleotide sequence ID" value="NZ_SGXC01000003.1"/>
</dbReference>
<dbReference type="Proteomes" id="UP000292445">
    <property type="component" value="Unassembled WGS sequence"/>
</dbReference>
<dbReference type="EMBL" id="SGXC01000003">
    <property type="protein sequence ID" value="RZS78858.1"/>
    <property type="molecule type" value="Genomic_DNA"/>
</dbReference>